<dbReference type="OrthoDB" id="333971at2"/>
<dbReference type="AlphaFoldDB" id="A0A2N0U395"/>
<keyword evidence="1" id="KW-0732">Signal</keyword>
<protein>
    <submittedName>
        <fullName evidence="2">Metallophosphatase</fullName>
    </submittedName>
</protein>
<reference evidence="2 3" key="1">
    <citation type="submission" date="2015-10" db="EMBL/GenBank/DDBJ databases">
        <title>Draft genome sequence of Salegentibacter salinarum KCTC 12975.</title>
        <authorList>
            <person name="Lin W."/>
            <person name="Zheng Q."/>
        </authorList>
    </citation>
    <scope>NUCLEOTIDE SEQUENCE [LARGE SCALE GENOMIC DNA]</scope>
    <source>
        <strain evidence="2 3">KCTC 12975</strain>
    </source>
</reference>
<keyword evidence="3" id="KW-1185">Reference proteome</keyword>
<gene>
    <name evidence="2" type="ORF">APR41_00345</name>
</gene>
<feature type="signal peptide" evidence="1">
    <location>
        <begin position="1"/>
        <end position="22"/>
    </location>
</feature>
<dbReference type="InterPro" id="IPR029052">
    <property type="entry name" value="Metallo-depent_PP-like"/>
</dbReference>
<evidence type="ECO:0000313" key="2">
    <source>
        <dbReference type="EMBL" id="PKD21473.1"/>
    </source>
</evidence>
<dbReference type="Gene3D" id="3.60.21.10">
    <property type="match status" value="1"/>
</dbReference>
<dbReference type="STRING" id="447422.SAMN05660903_00501"/>
<dbReference type="SUPFAM" id="SSF56300">
    <property type="entry name" value="Metallo-dependent phosphatases"/>
    <property type="match status" value="1"/>
</dbReference>
<organism evidence="2 3">
    <name type="scientific">Salegentibacter salinarum</name>
    <dbReference type="NCBI Taxonomy" id="447422"/>
    <lineage>
        <taxon>Bacteria</taxon>
        <taxon>Pseudomonadati</taxon>
        <taxon>Bacteroidota</taxon>
        <taxon>Flavobacteriia</taxon>
        <taxon>Flavobacteriales</taxon>
        <taxon>Flavobacteriaceae</taxon>
        <taxon>Salegentibacter</taxon>
    </lineage>
</organism>
<dbReference type="RefSeq" id="WP_079711637.1">
    <property type="nucleotide sequence ID" value="NZ_FUZC01000001.1"/>
</dbReference>
<dbReference type="Proteomes" id="UP000232673">
    <property type="component" value="Unassembled WGS sequence"/>
</dbReference>
<dbReference type="EMBL" id="LKTS01000001">
    <property type="protein sequence ID" value="PKD21473.1"/>
    <property type="molecule type" value="Genomic_DNA"/>
</dbReference>
<evidence type="ECO:0000256" key="1">
    <source>
        <dbReference type="SAM" id="SignalP"/>
    </source>
</evidence>
<feature type="chain" id="PRO_5014864496" evidence="1">
    <location>
        <begin position="23"/>
        <end position="1197"/>
    </location>
</feature>
<accession>A0A2N0U395</accession>
<sequence length="1197" mass="138033">MGKINTLLFLNIFILTVFFAGAQENGPAENQNAKALEHTFYVAGNIGNDLEGDAGKIMKSIVEASQKEEKATLLVPGNFLKPKGYPKNEREREAYQELLKKYLLEPLKDFNGDVIFTPGYNEWTKEGQGAIDDLESFLQDNQSNIEVWPDDGCPLERNGITDQVELITVDSQWYLEDWDEHPIINTKCEIKTREQFFIEFKDDIKDNHGKTIVVSVPHPVLSNTKNGFFEKIGGFSPQAYYNEEYSYLRGRLETIASQFDDVIFVSGNDANMQFLKDDGIPQIISGYTKDIQKAKVRKDEHFASTKMGYAKLKIFKDRSSLAEFYEVKPLEDSLIFTAPIKRKESRMEEVSYKTKEQVGDTVSASIYSEEETDKSKFYSLIWGDHYRDVYSKKIDARVLFLDTLDGDLEPLKEGGGMQSRSLRFIGEEDHEFTIRALRKSATRFLQAAAIKDHYIKDYIENTVAQRYALDLFTTAHPYAPFSLNRITETLDIIAGHPDIYYVPKQKALGTNNDDYGDELYMFEAHVGDENKQFERFGQPNDILSTTDFLIALKESKDNQPDEGEFIKARLLDMLVGDWDRHFDQWRWAEFEEDNGKKSYRPIPRDRDFAFPKYDGPVLDLVKLGFPLVRKMETYDENVDNVKWFNLSGYSLDQRIIKNAGWNQWKEQVDFIQEKLTDEEIEKSFALLPENVQDETIDSIKANLKKRRENLEDIARRYYKYLNDFQVLTGTKEDDSFIITRKNDGLTEVIVKDEDGNETFNHTYKADETEEIWIYGLDNEDSFSVTGEGDNPIKLKIVGGEGKDIYNFENTRNVKLFDQKSKENIIENPKSKKWLVDSYEINAFDPDKRKKSENKIMPQVDYNGDEGLSLGLRDTFTTYGLTNNPFNTQHTFDASYYFATNGFEVGYFGEFAHIFYNWNLGIAARYTSPNFAVNYFGEGINSEYDRDADGRDYNRVRIEQWEIAPSLIWRGNSGGSFYAKPFLQSREVSYDEERFIADAFSEDNDLFERQLYAGGEVNYHYENRDNPSYPSRGFEADITTGYKTNIDGYNNEFAYLSPSLAIDYPLHESGIAVLATKVGGKAIFGDNYEYYDGAILGGNENLRAYRWERFNGKQSFYHSTDLRVGISRIRTNFIPLQIGVSAGFDYGRVWEEDSTSDKWRNNYGGSIWINGFNAFTANTGYYYGDDGGRLTFTFGFKF</sequence>
<proteinExistence type="predicted"/>
<name>A0A2N0U395_9FLAO</name>
<evidence type="ECO:0000313" key="3">
    <source>
        <dbReference type="Proteomes" id="UP000232673"/>
    </source>
</evidence>
<comment type="caution">
    <text evidence="2">The sequence shown here is derived from an EMBL/GenBank/DDBJ whole genome shotgun (WGS) entry which is preliminary data.</text>
</comment>